<dbReference type="SUPFAM" id="SSF53383">
    <property type="entry name" value="PLP-dependent transferases"/>
    <property type="match status" value="1"/>
</dbReference>
<dbReference type="HAMAP" id="MF_00712">
    <property type="entry name" value="GcvPA"/>
    <property type="match status" value="1"/>
</dbReference>
<comment type="similarity">
    <text evidence="4">Belongs to the GcvP family. N-terminal subunit subfamily.</text>
</comment>
<dbReference type="PANTHER" id="PTHR42806:SF1">
    <property type="entry name" value="GLYCINE DEHYDROGENASE (DECARBOXYLATING)"/>
    <property type="match status" value="1"/>
</dbReference>
<dbReference type="InterPro" id="IPR015424">
    <property type="entry name" value="PyrdxlP-dep_Trfase"/>
</dbReference>
<evidence type="ECO:0000256" key="4">
    <source>
        <dbReference type="HAMAP-Rule" id="MF_00712"/>
    </source>
</evidence>
<evidence type="ECO:0000256" key="3">
    <source>
        <dbReference type="ARBA" id="ARBA00049026"/>
    </source>
</evidence>
<dbReference type="NCBIfam" id="NF001696">
    <property type="entry name" value="PRK00451.1"/>
    <property type="match status" value="1"/>
</dbReference>
<evidence type="ECO:0000256" key="1">
    <source>
        <dbReference type="ARBA" id="ARBA00003788"/>
    </source>
</evidence>
<dbReference type="AlphaFoldDB" id="A0A7C4GBY4"/>
<dbReference type="Gene3D" id="3.90.1150.10">
    <property type="entry name" value="Aspartate Aminotransferase, domain 1"/>
    <property type="match status" value="1"/>
</dbReference>
<dbReference type="CDD" id="cd00613">
    <property type="entry name" value="GDC-P"/>
    <property type="match status" value="1"/>
</dbReference>
<reference evidence="6" key="1">
    <citation type="journal article" date="2020" name="mSystems">
        <title>Genome- and Community-Level Interaction Insights into Carbon Utilization and Element Cycling Functions of Hydrothermarchaeota in Hydrothermal Sediment.</title>
        <authorList>
            <person name="Zhou Z."/>
            <person name="Liu Y."/>
            <person name="Xu W."/>
            <person name="Pan J."/>
            <person name="Luo Z.H."/>
            <person name="Li M."/>
        </authorList>
    </citation>
    <scope>NUCLEOTIDE SEQUENCE [LARGE SCALE GENOMIC DNA]</scope>
    <source>
        <strain evidence="6">SpSt-488</strain>
    </source>
</reference>
<comment type="catalytic activity">
    <reaction evidence="3 4">
        <text>N(6)-[(R)-lipoyl]-L-lysyl-[glycine-cleavage complex H protein] + glycine + H(+) = N(6)-[(R)-S(8)-aminomethyldihydrolipoyl]-L-lysyl-[glycine-cleavage complex H protein] + CO2</text>
        <dbReference type="Rhea" id="RHEA:24304"/>
        <dbReference type="Rhea" id="RHEA-COMP:10494"/>
        <dbReference type="Rhea" id="RHEA-COMP:10495"/>
        <dbReference type="ChEBI" id="CHEBI:15378"/>
        <dbReference type="ChEBI" id="CHEBI:16526"/>
        <dbReference type="ChEBI" id="CHEBI:57305"/>
        <dbReference type="ChEBI" id="CHEBI:83099"/>
        <dbReference type="ChEBI" id="CHEBI:83143"/>
        <dbReference type="EC" id="1.4.4.2"/>
    </reaction>
</comment>
<gene>
    <name evidence="4" type="primary">gcvPA</name>
    <name evidence="6" type="ORF">ENS41_00480</name>
</gene>
<dbReference type="GO" id="GO:0009116">
    <property type="term" value="P:nucleoside metabolic process"/>
    <property type="evidence" value="ECO:0007669"/>
    <property type="project" value="InterPro"/>
</dbReference>
<comment type="caution">
    <text evidence="6">The sequence shown here is derived from an EMBL/GenBank/DDBJ whole genome shotgun (WGS) entry which is preliminary data.</text>
</comment>
<keyword evidence="2 4" id="KW-0560">Oxidoreductase</keyword>
<dbReference type="EC" id="1.4.4.2" evidence="4"/>
<sequence length="448" mass="49106">MKFTPHTAEDRRRMLERIGVATVIDLFAAIPNDLRLRQPLPLPPPLSEPEALQEASRLAALNRHTSQLVCFAGAGAYDHYVPATVDAVISRPEFYTAYTPYQPEVSQGTLQSIYEYQSLVCRLFEMEVANASMYDCASALAETAHMVRDITRRSRVVLSAGINPVWTEVIMTYARGLNIPLQTAALSDYTTELSGLNKLVDDDTAAVFIQHPNFFGALEQVESISKLCHERGTLLVVAVDPISLGIVAPPGSYDADVAVAEGQALGLPLAYGGPYLGMMTTRRKFIRHLPGRLAARTADAQGRIGYVLALQTREQHIRRERATSNICTNQALCALAASVYLATLGRTGIREIARQCLAKSHYLAAAIAATPGFHVDLSIPFFNEFVVCTRPTAAEVVAAGIEYGILAGVDLGTFRSEWRNLLLVAVTERRTRSEMDAYVGFLRKEFGQ</sequence>
<dbReference type="Gene3D" id="3.40.640.10">
    <property type="entry name" value="Type I PLP-dependent aspartate aminotransferase-like (Major domain)"/>
    <property type="match status" value="1"/>
</dbReference>
<protein>
    <recommendedName>
        <fullName evidence="4">Probable glycine dehydrogenase (decarboxylating) subunit 1</fullName>
        <ecNumber evidence="4">1.4.4.2</ecNumber>
    </recommendedName>
    <alternativeName>
        <fullName evidence="4">Glycine cleavage system P-protein subunit 1</fullName>
    </alternativeName>
    <alternativeName>
        <fullName evidence="4">Glycine decarboxylase subunit 1</fullName>
    </alternativeName>
    <alternativeName>
        <fullName evidence="4">Glycine dehydrogenase (aminomethyl-transferring) subunit 1</fullName>
    </alternativeName>
</protein>
<proteinExistence type="inferred from homology"/>
<dbReference type="Pfam" id="PF02347">
    <property type="entry name" value="GDC-P"/>
    <property type="match status" value="1"/>
</dbReference>
<evidence type="ECO:0000256" key="2">
    <source>
        <dbReference type="ARBA" id="ARBA00023002"/>
    </source>
</evidence>
<dbReference type="InterPro" id="IPR015422">
    <property type="entry name" value="PyrdxlP-dep_Trfase_small"/>
</dbReference>
<evidence type="ECO:0000259" key="5">
    <source>
        <dbReference type="Pfam" id="PF02347"/>
    </source>
</evidence>
<dbReference type="InterPro" id="IPR049315">
    <property type="entry name" value="GDC-P_N"/>
</dbReference>
<dbReference type="InterPro" id="IPR023010">
    <property type="entry name" value="GcvPA"/>
</dbReference>
<evidence type="ECO:0000313" key="6">
    <source>
        <dbReference type="EMBL" id="HGK27416.1"/>
    </source>
</evidence>
<name>A0A7C4GBY4_UNCW3</name>
<feature type="domain" description="Glycine cleavage system P-protein N-terminal" evidence="5">
    <location>
        <begin position="2"/>
        <end position="437"/>
    </location>
</feature>
<comment type="function">
    <text evidence="1 4">The glycine cleavage system catalyzes the degradation of glycine. The P protein binds the alpha-amino group of glycine through its pyridoxal phosphate cofactor; CO(2) is released and the remaining methylamine moiety is then transferred to the lipoamide cofactor of the H protein.</text>
</comment>
<comment type="subunit">
    <text evidence="4">The glycine cleavage system is composed of four proteins: P, T, L and H. In this organism, the P 'protein' is a heterodimer of two subunits.</text>
</comment>
<dbReference type="InterPro" id="IPR015421">
    <property type="entry name" value="PyrdxlP-dep_Trfase_major"/>
</dbReference>
<dbReference type="PIRSF" id="PIRSF006815">
    <property type="entry name" value="GcvPA"/>
    <property type="match status" value="1"/>
</dbReference>
<organism evidence="6">
    <name type="scientific">candidate division WOR-3 bacterium</name>
    <dbReference type="NCBI Taxonomy" id="2052148"/>
    <lineage>
        <taxon>Bacteria</taxon>
        <taxon>Bacteria division WOR-3</taxon>
    </lineage>
</organism>
<accession>A0A7C4GBY4</accession>
<dbReference type="GO" id="GO:0004375">
    <property type="term" value="F:glycine dehydrogenase (decarboxylating) activity"/>
    <property type="evidence" value="ECO:0007669"/>
    <property type="project" value="UniProtKB-EC"/>
</dbReference>
<dbReference type="EMBL" id="DSUT01000011">
    <property type="protein sequence ID" value="HGK27416.1"/>
    <property type="molecule type" value="Genomic_DNA"/>
</dbReference>
<dbReference type="InterPro" id="IPR020581">
    <property type="entry name" value="GDC_P"/>
</dbReference>
<dbReference type="GO" id="GO:0019464">
    <property type="term" value="P:glycine decarboxylation via glycine cleavage system"/>
    <property type="evidence" value="ECO:0007669"/>
    <property type="project" value="UniProtKB-UniRule"/>
</dbReference>
<dbReference type="PANTHER" id="PTHR42806">
    <property type="entry name" value="GLYCINE CLEAVAGE SYSTEM P-PROTEIN"/>
    <property type="match status" value="1"/>
</dbReference>